<dbReference type="NCBIfam" id="TIGR00552">
    <property type="entry name" value="nadE"/>
    <property type="match status" value="1"/>
</dbReference>
<dbReference type="Pfam" id="PF02540">
    <property type="entry name" value="NAD_synthase"/>
    <property type="match status" value="1"/>
</dbReference>
<dbReference type="AlphaFoldDB" id="A0A0G1XIH6"/>
<keyword evidence="5 7" id="KW-0067">ATP-binding</keyword>
<keyword evidence="3 7" id="KW-0436">Ligase</keyword>
<dbReference type="PANTHER" id="PTHR23090">
    <property type="entry name" value="NH 3 /GLUTAMINE-DEPENDENT NAD + SYNTHETASE"/>
    <property type="match status" value="1"/>
</dbReference>
<feature type="domain" description="CN hydrolase" evidence="9">
    <location>
        <begin position="1"/>
        <end position="261"/>
    </location>
</feature>
<keyword evidence="6 7" id="KW-0520">NAD</keyword>
<evidence type="ECO:0000256" key="7">
    <source>
        <dbReference type="PIRNR" id="PIRNR006630"/>
    </source>
</evidence>
<dbReference type="PIRSF" id="PIRSF006630">
    <property type="entry name" value="NADS_GAT"/>
    <property type="match status" value="1"/>
</dbReference>
<dbReference type="InterPro" id="IPR003694">
    <property type="entry name" value="NAD_synthase"/>
</dbReference>
<evidence type="ECO:0000256" key="8">
    <source>
        <dbReference type="RuleBase" id="RU003811"/>
    </source>
</evidence>
<evidence type="ECO:0000256" key="1">
    <source>
        <dbReference type="ARBA" id="ARBA00005188"/>
    </source>
</evidence>
<dbReference type="Gene3D" id="3.40.50.620">
    <property type="entry name" value="HUPs"/>
    <property type="match status" value="1"/>
</dbReference>
<name>A0A0G1XIH6_9BACT</name>
<evidence type="ECO:0000313" key="10">
    <source>
        <dbReference type="EMBL" id="KKW30756.1"/>
    </source>
</evidence>
<dbReference type="EC" id="6.3.5.1" evidence="7"/>
<evidence type="ECO:0000256" key="5">
    <source>
        <dbReference type="ARBA" id="ARBA00022840"/>
    </source>
</evidence>
<evidence type="ECO:0000256" key="6">
    <source>
        <dbReference type="ARBA" id="ARBA00023027"/>
    </source>
</evidence>
<protein>
    <recommendedName>
        <fullName evidence="7">Glutamine-dependent NAD(+) synthetase</fullName>
        <ecNumber evidence="7">6.3.5.1</ecNumber>
    </recommendedName>
    <alternativeName>
        <fullName evidence="7">NAD(+) synthase [glutamine-hydrolyzing]</fullName>
    </alternativeName>
</protein>
<dbReference type="InterPro" id="IPR036526">
    <property type="entry name" value="C-N_Hydrolase_sf"/>
</dbReference>
<keyword evidence="4 7" id="KW-0547">Nucleotide-binding</keyword>
<dbReference type="PATRIC" id="fig|1618676.3.peg.650"/>
<dbReference type="InterPro" id="IPR014445">
    <property type="entry name" value="Gln-dep_NAD_synthase"/>
</dbReference>
<accession>A0A0G1XIH6</accession>
<proteinExistence type="inferred from homology"/>
<dbReference type="InterPro" id="IPR003010">
    <property type="entry name" value="C-N_Hydrolase"/>
</dbReference>
<comment type="similarity">
    <text evidence="8">Belongs to the NAD synthetase family.</text>
</comment>
<dbReference type="InterPro" id="IPR014729">
    <property type="entry name" value="Rossmann-like_a/b/a_fold"/>
</dbReference>
<comment type="caution">
    <text evidence="10">The sequence shown here is derived from an EMBL/GenBank/DDBJ whole genome shotgun (WGS) entry which is preliminary data.</text>
</comment>
<gene>
    <name evidence="10" type="ORF">UY74_C0032G0001</name>
</gene>
<evidence type="ECO:0000256" key="2">
    <source>
        <dbReference type="ARBA" id="ARBA00007145"/>
    </source>
</evidence>
<organism evidence="10 11">
    <name type="scientific">Candidatus Kaiserbacteria bacterium GW2011_GWC2_52_8b</name>
    <dbReference type="NCBI Taxonomy" id="1618676"/>
    <lineage>
        <taxon>Bacteria</taxon>
        <taxon>Candidatus Kaiseribacteriota</taxon>
    </lineage>
</organism>
<dbReference type="GO" id="GO:0003952">
    <property type="term" value="F:NAD+ synthase (glutamine-hydrolyzing) activity"/>
    <property type="evidence" value="ECO:0007669"/>
    <property type="project" value="UniProtKB-UniRule"/>
</dbReference>
<evidence type="ECO:0000313" key="11">
    <source>
        <dbReference type="Proteomes" id="UP000034445"/>
    </source>
</evidence>
<dbReference type="GO" id="GO:0004359">
    <property type="term" value="F:glutaminase activity"/>
    <property type="evidence" value="ECO:0007669"/>
    <property type="project" value="InterPro"/>
</dbReference>
<dbReference type="PROSITE" id="PS50263">
    <property type="entry name" value="CN_HYDROLASE"/>
    <property type="match status" value="1"/>
</dbReference>
<dbReference type="GO" id="GO:0005737">
    <property type="term" value="C:cytoplasm"/>
    <property type="evidence" value="ECO:0007669"/>
    <property type="project" value="InterPro"/>
</dbReference>
<dbReference type="Gene3D" id="3.60.110.10">
    <property type="entry name" value="Carbon-nitrogen hydrolase"/>
    <property type="match status" value="1"/>
</dbReference>
<comment type="pathway">
    <text evidence="1 7">Cofactor biosynthesis; NAD(+) biosynthesis; NAD(+) from deamido-NAD(+) (L-Gln route): step 1/1.</text>
</comment>
<dbReference type="EMBL" id="LCRF01000032">
    <property type="protein sequence ID" value="KKW30756.1"/>
    <property type="molecule type" value="Genomic_DNA"/>
</dbReference>
<comment type="catalytic activity">
    <reaction evidence="7">
        <text>deamido-NAD(+) + L-glutamine + ATP + H2O = L-glutamate + AMP + diphosphate + NAD(+) + H(+)</text>
        <dbReference type="Rhea" id="RHEA:24384"/>
        <dbReference type="ChEBI" id="CHEBI:15377"/>
        <dbReference type="ChEBI" id="CHEBI:15378"/>
        <dbReference type="ChEBI" id="CHEBI:29985"/>
        <dbReference type="ChEBI" id="CHEBI:30616"/>
        <dbReference type="ChEBI" id="CHEBI:33019"/>
        <dbReference type="ChEBI" id="CHEBI:57540"/>
        <dbReference type="ChEBI" id="CHEBI:58359"/>
        <dbReference type="ChEBI" id="CHEBI:58437"/>
        <dbReference type="ChEBI" id="CHEBI:456215"/>
        <dbReference type="EC" id="6.3.5.1"/>
    </reaction>
</comment>
<dbReference type="CDD" id="cd00553">
    <property type="entry name" value="NAD_synthase"/>
    <property type="match status" value="1"/>
</dbReference>
<evidence type="ECO:0000259" key="9">
    <source>
        <dbReference type="PROSITE" id="PS50263"/>
    </source>
</evidence>
<evidence type="ECO:0000256" key="4">
    <source>
        <dbReference type="ARBA" id="ARBA00022741"/>
    </source>
</evidence>
<sequence>MGEIIAFINKTRALGKKLVVLPELCTCDYMLGDRWEVEAFLRDIEVANEEIRKATIGIIAIWGSVRVDWDRVGEDERVRKYNAAMIACNGEWVKTAHLFGWIPKTNLPKYGIFDDARHFYPASSLAAELGIPLEELLQPFQVRINGKIIRLALTICEDLWEDGYSTKVSKIYRDQDVDLIIDISQSPWTTHKLQAREKMLRKRTLDSDCPILYVNVVGLQNNAKNLVWFDGTSCLMGADGVVKWRAPRHKAGLFSPSDFSLIGHGNHSPSFVNGYQSIIEDSHTATIEAMRDFYRDYSRIVIGLSGGIDSAISLAMHVEALGASRVVAINMPTQFNSQTTRSLAALCAENFRVEYKIVPIQQLYEAELKLYAESGDPNPSSFDRENFQARLRGHVLAAQAAMQATKLGGRTGFTCNGNKTEVALNYFTLYGDGAGCSAFFADYWKGEMYALARLINGRAGRDIVPQGIIDIVPSAELSSAQNVDEGKGDPIFYPYHDRLLAMWLEGRMDPTAIMRWTLAGTLERELGCADGIVAKYFRTRAAFVKNLEWAWRQYSYEGKRHMLPPGLIRTRAFGFDRRETIADAYFTREYKTLRDEYLRQTP</sequence>
<dbReference type="SUPFAM" id="SSF52402">
    <property type="entry name" value="Adenine nucleotide alpha hydrolases-like"/>
    <property type="match status" value="1"/>
</dbReference>
<reference evidence="10 11" key="1">
    <citation type="journal article" date="2015" name="Nature">
        <title>rRNA introns, odd ribosomes, and small enigmatic genomes across a large radiation of phyla.</title>
        <authorList>
            <person name="Brown C.T."/>
            <person name="Hug L.A."/>
            <person name="Thomas B.C."/>
            <person name="Sharon I."/>
            <person name="Castelle C.J."/>
            <person name="Singh A."/>
            <person name="Wilkins M.J."/>
            <person name="Williams K.H."/>
            <person name="Banfield J.F."/>
        </authorList>
    </citation>
    <scope>NUCLEOTIDE SEQUENCE [LARGE SCALE GENOMIC DNA]</scope>
</reference>
<dbReference type="Proteomes" id="UP000034445">
    <property type="component" value="Unassembled WGS sequence"/>
</dbReference>
<dbReference type="GO" id="GO:0005524">
    <property type="term" value="F:ATP binding"/>
    <property type="evidence" value="ECO:0007669"/>
    <property type="project" value="UniProtKB-UniRule"/>
</dbReference>
<dbReference type="InterPro" id="IPR022310">
    <property type="entry name" value="NAD/GMP_synthase"/>
</dbReference>
<evidence type="ECO:0000256" key="3">
    <source>
        <dbReference type="ARBA" id="ARBA00022598"/>
    </source>
</evidence>
<comment type="similarity">
    <text evidence="2 7">In the C-terminal section; belongs to the NAD synthetase family.</text>
</comment>
<dbReference type="PANTHER" id="PTHR23090:SF9">
    <property type="entry name" value="GLUTAMINE-DEPENDENT NAD(+) SYNTHETASE"/>
    <property type="match status" value="1"/>
</dbReference>
<dbReference type="GO" id="GO:0009435">
    <property type="term" value="P:NAD+ biosynthetic process"/>
    <property type="evidence" value="ECO:0007669"/>
    <property type="project" value="UniProtKB-UniRule"/>
</dbReference>
<dbReference type="UniPathway" id="UPA00253">
    <property type="reaction ID" value="UER00334"/>
</dbReference>
<dbReference type="SUPFAM" id="SSF56317">
    <property type="entry name" value="Carbon-nitrogen hydrolase"/>
    <property type="match status" value="1"/>
</dbReference>
<dbReference type="Pfam" id="PF00795">
    <property type="entry name" value="CN_hydrolase"/>
    <property type="match status" value="1"/>
</dbReference>